<evidence type="ECO:0000313" key="2">
    <source>
        <dbReference type="Proteomes" id="UP001396898"/>
    </source>
</evidence>
<reference evidence="1 2" key="1">
    <citation type="submission" date="2023-01" db="EMBL/GenBank/DDBJ databases">
        <title>Analysis of 21 Apiospora genomes using comparative genomics revels a genus with tremendous synthesis potential of carbohydrate active enzymes and secondary metabolites.</title>
        <authorList>
            <person name="Sorensen T."/>
        </authorList>
    </citation>
    <scope>NUCLEOTIDE SEQUENCE [LARGE SCALE GENOMIC DNA]</scope>
    <source>
        <strain evidence="1 2">CBS 20057</strain>
    </source>
</reference>
<protein>
    <submittedName>
        <fullName evidence="1">Uncharacterized protein</fullName>
    </submittedName>
</protein>
<comment type="caution">
    <text evidence="1">The sequence shown here is derived from an EMBL/GenBank/DDBJ whole genome shotgun (WGS) entry which is preliminary data.</text>
</comment>
<sequence length="126" mass="14169">MVRLVLDHGHYLGAGVLGKGKYIDSVAMARTAALNLAYRRWRLKIDGEQRVAKGYLQDKTPVHQRRCLRIEDDGSDVRAPLAEELQAQDVASVPSRYAAYSTRTSRLIESTRVEKLAIKMPAVDQF</sequence>
<dbReference type="EMBL" id="JAQQWI010000002">
    <property type="protein sequence ID" value="KAK8037414.1"/>
    <property type="molecule type" value="Genomic_DNA"/>
</dbReference>
<organism evidence="1 2">
    <name type="scientific">Apiospora marii</name>
    <dbReference type="NCBI Taxonomy" id="335849"/>
    <lineage>
        <taxon>Eukaryota</taxon>
        <taxon>Fungi</taxon>
        <taxon>Dikarya</taxon>
        <taxon>Ascomycota</taxon>
        <taxon>Pezizomycotina</taxon>
        <taxon>Sordariomycetes</taxon>
        <taxon>Xylariomycetidae</taxon>
        <taxon>Amphisphaeriales</taxon>
        <taxon>Apiosporaceae</taxon>
        <taxon>Apiospora</taxon>
    </lineage>
</organism>
<accession>A0ABR1SUP8</accession>
<gene>
    <name evidence="1" type="ORF">PG991_000760</name>
</gene>
<name>A0ABR1SUP8_9PEZI</name>
<keyword evidence="2" id="KW-1185">Reference proteome</keyword>
<evidence type="ECO:0000313" key="1">
    <source>
        <dbReference type="EMBL" id="KAK8037414.1"/>
    </source>
</evidence>
<dbReference type="Proteomes" id="UP001396898">
    <property type="component" value="Unassembled WGS sequence"/>
</dbReference>
<proteinExistence type="predicted"/>